<dbReference type="EMBL" id="JAYXUD010000013">
    <property type="protein sequence ID" value="MEC6899865.1"/>
    <property type="molecule type" value="Genomic_DNA"/>
</dbReference>
<evidence type="ECO:0000313" key="2">
    <source>
        <dbReference type="Proteomes" id="UP001339429"/>
    </source>
</evidence>
<sequence length="80" mass="8924">MSIIDNFQKRVSTMPKVAIAKRKVEIIEAIAELTAELKIVEDTDHRDSIEATLEILRDGLKVVNHQREDRSSGLAALGLL</sequence>
<protein>
    <submittedName>
        <fullName evidence="1">Uncharacterized protein</fullName>
    </submittedName>
</protein>
<proteinExistence type="predicted"/>
<comment type="caution">
    <text evidence="1">The sequence shown here is derived from an EMBL/GenBank/DDBJ whole genome shotgun (WGS) entry which is preliminary data.</text>
</comment>
<keyword evidence="2" id="KW-1185">Reference proteome</keyword>
<evidence type="ECO:0000313" key="1">
    <source>
        <dbReference type="EMBL" id="MEC6899865.1"/>
    </source>
</evidence>
<dbReference type="Proteomes" id="UP001339429">
    <property type="component" value="Unassembled WGS sequence"/>
</dbReference>
<dbReference type="RefSeq" id="WP_327780048.1">
    <property type="nucleotide sequence ID" value="NZ_JAYXUD010000013.1"/>
</dbReference>
<accession>A0ABU6LJZ6</accession>
<gene>
    <name evidence="1" type="ORF">VXS00_14540</name>
</gene>
<organism evidence="1 2">
    <name type="scientific">Photobacterium piscicola</name>
    <dbReference type="NCBI Taxonomy" id="1378299"/>
    <lineage>
        <taxon>Bacteria</taxon>
        <taxon>Pseudomonadati</taxon>
        <taxon>Pseudomonadota</taxon>
        <taxon>Gammaproteobacteria</taxon>
        <taxon>Vibrionales</taxon>
        <taxon>Vibrionaceae</taxon>
        <taxon>Photobacterium</taxon>
    </lineage>
</organism>
<name>A0ABU6LJZ6_9GAMM</name>
<reference evidence="1 2" key="1">
    <citation type="submission" date="2024-01" db="EMBL/GenBank/DDBJ databases">
        <title>Active colonisers of the gastrointestinal tract of Atlantic salmon farmed in a warm water region.</title>
        <authorList>
            <person name="Bowman J.P."/>
        </authorList>
    </citation>
    <scope>NUCLEOTIDE SEQUENCE [LARGE SCALE GENOMIC DNA]</scope>
    <source>
        <strain evidence="1 2">S4MW1</strain>
    </source>
</reference>